<accession>A0A426YU40</accession>
<protein>
    <submittedName>
        <fullName evidence="1">Uncharacterized protein</fullName>
    </submittedName>
</protein>
<sequence>MGREAFLSATKVRIWGLRRSGSGDGEGGKGSDGIGIARVVGRPGCRRWLREVALRRADRSAPVRRGAGSRRGDAALRPLLVASLLEAPRGSQGPQARSKVCR</sequence>
<evidence type="ECO:0000313" key="2">
    <source>
        <dbReference type="Proteomes" id="UP000287651"/>
    </source>
</evidence>
<dbReference type="AlphaFoldDB" id="A0A426YU40"/>
<name>A0A426YU40_ENSVE</name>
<evidence type="ECO:0000313" key="1">
    <source>
        <dbReference type="EMBL" id="RRT55191.1"/>
    </source>
</evidence>
<organism evidence="1 2">
    <name type="scientific">Ensete ventricosum</name>
    <name type="common">Abyssinian banana</name>
    <name type="synonym">Musa ensete</name>
    <dbReference type="NCBI Taxonomy" id="4639"/>
    <lineage>
        <taxon>Eukaryota</taxon>
        <taxon>Viridiplantae</taxon>
        <taxon>Streptophyta</taxon>
        <taxon>Embryophyta</taxon>
        <taxon>Tracheophyta</taxon>
        <taxon>Spermatophyta</taxon>
        <taxon>Magnoliopsida</taxon>
        <taxon>Liliopsida</taxon>
        <taxon>Zingiberales</taxon>
        <taxon>Musaceae</taxon>
        <taxon>Ensete</taxon>
    </lineage>
</organism>
<dbReference type="EMBL" id="AMZH03010199">
    <property type="protein sequence ID" value="RRT55191.1"/>
    <property type="molecule type" value="Genomic_DNA"/>
</dbReference>
<comment type="caution">
    <text evidence="1">The sequence shown here is derived from an EMBL/GenBank/DDBJ whole genome shotgun (WGS) entry which is preliminary data.</text>
</comment>
<dbReference type="Proteomes" id="UP000287651">
    <property type="component" value="Unassembled WGS sequence"/>
</dbReference>
<gene>
    <name evidence="1" type="ORF">B296_00048611</name>
</gene>
<proteinExistence type="predicted"/>
<reference evidence="1 2" key="1">
    <citation type="journal article" date="2014" name="Agronomy (Basel)">
        <title>A Draft Genome Sequence for Ensete ventricosum, the Drought-Tolerant Tree Against Hunger.</title>
        <authorList>
            <person name="Harrison J."/>
            <person name="Moore K.A."/>
            <person name="Paszkiewicz K."/>
            <person name="Jones T."/>
            <person name="Grant M."/>
            <person name="Ambacheew D."/>
            <person name="Muzemil S."/>
            <person name="Studholme D.J."/>
        </authorList>
    </citation>
    <scope>NUCLEOTIDE SEQUENCE [LARGE SCALE GENOMIC DNA]</scope>
</reference>